<keyword evidence="1" id="KW-0040">ANK repeat</keyword>
<dbReference type="PROSITE" id="PS50297">
    <property type="entry name" value="ANK_REP_REGION"/>
    <property type="match status" value="1"/>
</dbReference>
<dbReference type="InterPro" id="IPR002110">
    <property type="entry name" value="Ankyrin_rpt"/>
</dbReference>
<feature type="compositionally biased region" description="Basic and acidic residues" evidence="2">
    <location>
        <begin position="285"/>
        <end position="302"/>
    </location>
</feature>
<feature type="region of interest" description="Disordered" evidence="2">
    <location>
        <begin position="465"/>
        <end position="485"/>
    </location>
</feature>
<feature type="transmembrane region" description="Helical" evidence="3">
    <location>
        <begin position="717"/>
        <end position="740"/>
    </location>
</feature>
<dbReference type="SUPFAM" id="SSF48403">
    <property type="entry name" value="Ankyrin repeat"/>
    <property type="match status" value="2"/>
</dbReference>
<dbReference type="SMART" id="SM00248">
    <property type="entry name" value="ANK"/>
    <property type="match status" value="6"/>
</dbReference>
<evidence type="ECO:0000313" key="6">
    <source>
        <dbReference type="Proteomes" id="UP001190926"/>
    </source>
</evidence>
<evidence type="ECO:0000256" key="2">
    <source>
        <dbReference type="SAM" id="MobiDB-lite"/>
    </source>
</evidence>
<dbReference type="GO" id="GO:0016020">
    <property type="term" value="C:membrane"/>
    <property type="evidence" value="ECO:0007669"/>
    <property type="project" value="TreeGrafter"/>
</dbReference>
<dbReference type="PANTHER" id="PTHR24177">
    <property type="entry name" value="CASKIN"/>
    <property type="match status" value="1"/>
</dbReference>
<dbReference type="EMBL" id="SDAM02000584">
    <property type="protein sequence ID" value="KAH6823662.1"/>
    <property type="molecule type" value="Genomic_DNA"/>
</dbReference>
<dbReference type="Pfam" id="PF13962">
    <property type="entry name" value="PGG"/>
    <property type="match status" value="1"/>
</dbReference>
<dbReference type="PANTHER" id="PTHR24177:SF103">
    <property type="entry name" value="PGG DOMAIN-CONTAINING PROTEIN"/>
    <property type="match status" value="1"/>
</dbReference>
<feature type="transmembrane region" description="Helical" evidence="3">
    <location>
        <begin position="761"/>
        <end position="782"/>
    </location>
</feature>
<evidence type="ECO:0000313" key="5">
    <source>
        <dbReference type="EMBL" id="KAH6823662.1"/>
    </source>
</evidence>
<keyword evidence="3" id="KW-0472">Membrane</keyword>
<feature type="domain" description="PGG" evidence="4">
    <location>
        <begin position="670"/>
        <end position="781"/>
    </location>
</feature>
<comment type="caution">
    <text evidence="5">The sequence shown here is derived from an EMBL/GenBank/DDBJ whole genome shotgun (WGS) entry which is preliminary data.</text>
</comment>
<reference evidence="5 6" key="1">
    <citation type="journal article" date="2021" name="Nat. Commun.">
        <title>Incipient diploidization of the medicinal plant Perilla within 10,000 years.</title>
        <authorList>
            <person name="Zhang Y."/>
            <person name="Shen Q."/>
            <person name="Leng L."/>
            <person name="Zhang D."/>
            <person name="Chen S."/>
            <person name="Shi Y."/>
            <person name="Ning Z."/>
            <person name="Chen S."/>
        </authorList>
    </citation>
    <scope>NUCLEOTIDE SEQUENCE [LARGE SCALE GENOMIC DNA]</scope>
    <source>
        <strain evidence="6">cv. PC099</strain>
    </source>
</reference>
<keyword evidence="6" id="KW-1185">Reference proteome</keyword>
<keyword evidence="3" id="KW-0812">Transmembrane</keyword>
<accession>A0AAD4P2H1</accession>
<feature type="repeat" description="ANK" evidence="1">
    <location>
        <begin position="47"/>
        <end position="68"/>
    </location>
</feature>
<protein>
    <recommendedName>
        <fullName evidence="4">PGG domain-containing protein</fullName>
    </recommendedName>
</protein>
<proteinExistence type="predicted"/>
<name>A0AAD4P2H1_PERFH</name>
<organism evidence="5 6">
    <name type="scientific">Perilla frutescens var. hirtella</name>
    <name type="common">Perilla citriodora</name>
    <name type="synonym">Perilla setoyensis</name>
    <dbReference type="NCBI Taxonomy" id="608512"/>
    <lineage>
        <taxon>Eukaryota</taxon>
        <taxon>Viridiplantae</taxon>
        <taxon>Streptophyta</taxon>
        <taxon>Embryophyta</taxon>
        <taxon>Tracheophyta</taxon>
        <taxon>Spermatophyta</taxon>
        <taxon>Magnoliopsida</taxon>
        <taxon>eudicotyledons</taxon>
        <taxon>Gunneridae</taxon>
        <taxon>Pentapetalae</taxon>
        <taxon>asterids</taxon>
        <taxon>lamiids</taxon>
        <taxon>Lamiales</taxon>
        <taxon>Lamiaceae</taxon>
        <taxon>Nepetoideae</taxon>
        <taxon>Elsholtzieae</taxon>
        <taxon>Perilla</taxon>
    </lineage>
</organism>
<evidence type="ECO:0000259" key="4">
    <source>
        <dbReference type="Pfam" id="PF13962"/>
    </source>
</evidence>
<feature type="region of interest" description="Disordered" evidence="2">
    <location>
        <begin position="278"/>
        <end position="302"/>
    </location>
</feature>
<feature type="transmembrane region" description="Helical" evidence="3">
    <location>
        <begin position="794"/>
        <end position="821"/>
    </location>
</feature>
<sequence>MSNPFQHDALSEIKKTLFKLANESKWEEVIETYHIKKEAHTAKITSSGDTALHIAISNGEEAVVKDLVAIVQETEGALEMQNEHGNTPLHLAAYLGNASMCRSIAGCNSELMGLRNGDNETPFFLAVRHGRKEAFYALHEICEGEERYNYCRGKDGETILHSAISGEYFDLAFYIINHYKKLLNAVTEQGFSPLHILANKPSAFKSGSQIRGLDKLVYLCIFVDELQLDNLEAKPNKDLRFKEENPTYPQNYHTCAVTFDLLRHATLVLLGRDYKSGNQNQKIQQEGDHNEKHDKGKKPAGDCSEKCDEVVKQQHIVTVLCGSRNAEAERRQYLDAPCIKAKGSNNRDAQGHELFPNNYTTFFNIVKLISKTMLVILGLGSKSVEKMREKKTKHIWSFQIMEKLLEHAKSYEYEANGKIPGIPAPVEKDGAAISYTLSNIAGAGADAADLNLNMIDDIDHELDNPVVKHQPHPPPDQNSTVNKAERDDKKCCREMVCMVLNSLGLVKTNPSLKKLCWEKVEMEMEKKETPILVAARNGIVEIVEGILRLFPVAIHDVNNDNKNVVLLAVEHRQPHVYKFLDDRKIMKETIFRKTDKDGNSALHLAARLGEYRPWLIPGAALQMQWEIKWYEFVKNSMSPHFFPRHNNDSKTARDIFTETHGELVKEGGAWLTNTSQSCSVVAALIATVAFATSATVPGGVKSDSGTPTLQNEPAFNIFAISSLVALCFSVTSVVMFLAILTSRFQEKDFGKDLPRKLLVGLTSLFISIGSMLLSFCAGHFFVLKAKLQYAAFPMYAITCLPVTFFAFAQFPLYFDLVWATIRKVPQRSSK</sequence>
<evidence type="ECO:0000256" key="1">
    <source>
        <dbReference type="PROSITE-ProRule" id="PRU00023"/>
    </source>
</evidence>
<dbReference type="InterPro" id="IPR026961">
    <property type="entry name" value="PGG_dom"/>
</dbReference>
<dbReference type="Pfam" id="PF12796">
    <property type="entry name" value="Ank_2"/>
    <property type="match status" value="1"/>
</dbReference>
<gene>
    <name evidence="5" type="ORF">C2S53_020107</name>
</gene>
<dbReference type="AlphaFoldDB" id="A0AAD4P2H1"/>
<evidence type="ECO:0000256" key="3">
    <source>
        <dbReference type="SAM" id="Phobius"/>
    </source>
</evidence>
<dbReference type="InterPro" id="IPR036770">
    <property type="entry name" value="Ankyrin_rpt-contain_sf"/>
</dbReference>
<dbReference type="PROSITE" id="PS50088">
    <property type="entry name" value="ANK_REPEAT"/>
    <property type="match status" value="1"/>
</dbReference>
<keyword evidence="3" id="KW-1133">Transmembrane helix</keyword>
<dbReference type="Gene3D" id="1.25.40.20">
    <property type="entry name" value="Ankyrin repeat-containing domain"/>
    <property type="match status" value="3"/>
</dbReference>
<dbReference type="Proteomes" id="UP001190926">
    <property type="component" value="Unassembled WGS sequence"/>
</dbReference>